<evidence type="ECO:0000259" key="15">
    <source>
        <dbReference type="Pfam" id="PF02225"/>
    </source>
</evidence>
<keyword evidence="13" id="KW-0472">Membrane</keyword>
<dbReference type="InterPro" id="IPR041469">
    <property type="entry name" value="Subtilisin-like_FN3"/>
</dbReference>
<dbReference type="Pfam" id="PF17766">
    <property type="entry name" value="fn3_6"/>
    <property type="match status" value="1"/>
</dbReference>
<feature type="domain" description="Subtilisin-like protease fibronectin type-III" evidence="17">
    <location>
        <begin position="696"/>
        <end position="795"/>
    </location>
</feature>
<feature type="domain" description="PA" evidence="15">
    <location>
        <begin position="411"/>
        <end position="492"/>
    </location>
</feature>
<evidence type="ECO:0000259" key="16">
    <source>
        <dbReference type="Pfam" id="PF05922"/>
    </source>
</evidence>
<keyword evidence="19" id="KW-1185">Reference proteome</keyword>
<evidence type="ECO:0000256" key="6">
    <source>
        <dbReference type="ARBA" id="ARBA00022670"/>
    </source>
</evidence>
<dbReference type="InterPro" id="IPR034197">
    <property type="entry name" value="Peptidases_S8_3"/>
</dbReference>
<comment type="caution">
    <text evidence="18">The sequence shown here is derived from an EMBL/GenBank/DDBJ whole genome shotgun (WGS) entry which is preliminary data.</text>
</comment>
<dbReference type="OrthoDB" id="206201at2759"/>
<keyword evidence="10" id="KW-0325">Glycoprotein</keyword>
<dbReference type="CDD" id="cd04852">
    <property type="entry name" value="Peptidases_S8_3"/>
    <property type="match status" value="1"/>
</dbReference>
<evidence type="ECO:0000256" key="2">
    <source>
        <dbReference type="ARBA" id="ARBA00004271"/>
    </source>
</evidence>
<evidence type="ECO:0000256" key="8">
    <source>
        <dbReference type="ARBA" id="ARBA00022801"/>
    </source>
</evidence>
<dbReference type="Proteomes" id="UP001058974">
    <property type="component" value="Chromosome 3"/>
</dbReference>
<dbReference type="GO" id="GO:0009610">
    <property type="term" value="P:response to symbiotic fungus"/>
    <property type="evidence" value="ECO:0007669"/>
    <property type="project" value="UniProtKB-ARBA"/>
</dbReference>
<comment type="similarity">
    <text evidence="3 12">Belongs to the peptidase S8 family.</text>
</comment>
<keyword evidence="9 12" id="KW-0720">Serine protease</keyword>
<dbReference type="FunFam" id="3.40.50.200:FF:000006">
    <property type="entry name" value="Subtilisin-like protease SBT1.5"/>
    <property type="match status" value="1"/>
</dbReference>
<dbReference type="GO" id="GO:0004252">
    <property type="term" value="F:serine-type endopeptidase activity"/>
    <property type="evidence" value="ECO:0007669"/>
    <property type="project" value="UniProtKB-UniRule"/>
</dbReference>
<name>A0A9D5B1J3_PEA</name>
<dbReference type="InterPro" id="IPR003137">
    <property type="entry name" value="PA_domain"/>
</dbReference>
<feature type="active site" description="Charge relay system" evidence="11 12">
    <location>
        <position position="250"/>
    </location>
</feature>
<dbReference type="PRINTS" id="PR00723">
    <property type="entry name" value="SUBTILISIN"/>
</dbReference>
<dbReference type="InterPro" id="IPR037045">
    <property type="entry name" value="S8pro/Inhibitor_I9_sf"/>
</dbReference>
<dbReference type="GO" id="GO:0048046">
    <property type="term" value="C:apoplast"/>
    <property type="evidence" value="ECO:0007669"/>
    <property type="project" value="UniProtKB-SubCell"/>
</dbReference>
<dbReference type="Gene3D" id="2.60.40.2310">
    <property type="match status" value="1"/>
</dbReference>
<sequence length="800" mass="87871">MLNLFIFEFFLNTFKYPYNSSTKSCTTQHILLLLQRQKPMESKFQLFFFTLFLLILTIHAQTLATYIVQLHPRGTTKSLFTNKLEWHLSFIQQTISSDEDPSSRLLYSYRSAMDGFAAQLTEAEIEYLQRSPDVISIRPDRNLQIQTTYSYKFLGLSPARENGWYQSGFGRGTIIGVLDTGVWPESPSFIDHDMPPVPKKWKGICQSGQAFNSSNCNKKLIGARYFTKGHFAVSPTRIPEYLSPRDSSGHGTHTSSTAGGVPVPMASVFGYAKGVARGMAPGAHIAVYKVCWFNGCYNSDIMAAMDVAIRDGVDVLSLSLGGFPVPLYDDSIAVGSFRAMEKGISVICAAGNNGPMAMSVANDAPWIATIGASTLDRKFPAIVRMANRQVLYGESMYPLNNRIGIKSKVLELVYLDGGDSESQFCLKGSLPKDKVQGKMVVCDRGVNGRSEKGQAVKEAGGAAMILTNTELNLEEDSVDVHLLPATLVGFDESITLKAYINSTKKPLARIEFGGTVIGKSRAPTVAIFSARGPSFTNPSILKPDVIAPGVNIIAAWPQNLGPTGLPEDNRRVNFSVMSGTSMSCPHVSGIAALIRSSHQNWSPAAIKSAIMTTADVIDHTGKPILDEDKPATSFAMGAGNVNPHRALNPGLIYDIKPTDYINHLCSIGYTNSEIFSITHRNISCHAIMQKNRGFSLNYPSISVIFKDGTSRKMFSRKVTNVGNPNSIYSVEVVAPQGVKVIVKPKKLVFKQENQSLSYKVWFISRKRVTMNFAEGHLTWIHSENGSYRVRSPIVVSWKTK</sequence>
<dbReference type="SUPFAM" id="SSF52743">
    <property type="entry name" value="Subtilisin-like"/>
    <property type="match status" value="1"/>
</dbReference>
<evidence type="ECO:0000259" key="17">
    <source>
        <dbReference type="Pfam" id="PF17766"/>
    </source>
</evidence>
<dbReference type="Gene3D" id="3.50.30.30">
    <property type="match status" value="1"/>
</dbReference>
<comment type="function">
    <text evidence="1">Required for arbuscular mycorrhiza (AM) development during AM symbiosis with AM fungi (e.g. Glomeromycota intraradices).</text>
</comment>
<dbReference type="PROSITE" id="PS51892">
    <property type="entry name" value="SUBTILASE"/>
    <property type="match status" value="1"/>
</dbReference>
<dbReference type="Gene3D" id="3.30.70.80">
    <property type="entry name" value="Peptidase S8 propeptide/proteinase inhibitor I9"/>
    <property type="match status" value="1"/>
</dbReference>
<feature type="domain" description="Inhibitor I9" evidence="16">
    <location>
        <begin position="65"/>
        <end position="145"/>
    </location>
</feature>
<proteinExistence type="inferred from homology"/>
<dbReference type="AlphaFoldDB" id="A0A9D5B1J3"/>
<evidence type="ECO:0000259" key="14">
    <source>
        <dbReference type="Pfam" id="PF00082"/>
    </source>
</evidence>
<dbReference type="GO" id="GO:0009897">
    <property type="term" value="C:external side of plasma membrane"/>
    <property type="evidence" value="ECO:0007669"/>
    <property type="project" value="EnsemblPlants"/>
</dbReference>
<feature type="transmembrane region" description="Helical" evidence="13">
    <location>
        <begin position="46"/>
        <end position="68"/>
    </location>
</feature>
<reference evidence="18 19" key="1">
    <citation type="journal article" date="2022" name="Nat. Genet.">
        <title>Improved pea reference genome and pan-genome highlight genomic features and evolutionary characteristics.</title>
        <authorList>
            <person name="Yang T."/>
            <person name="Liu R."/>
            <person name="Luo Y."/>
            <person name="Hu S."/>
            <person name="Wang D."/>
            <person name="Wang C."/>
            <person name="Pandey M.K."/>
            <person name="Ge S."/>
            <person name="Xu Q."/>
            <person name="Li N."/>
            <person name="Li G."/>
            <person name="Huang Y."/>
            <person name="Saxena R.K."/>
            <person name="Ji Y."/>
            <person name="Li M."/>
            <person name="Yan X."/>
            <person name="He Y."/>
            <person name="Liu Y."/>
            <person name="Wang X."/>
            <person name="Xiang C."/>
            <person name="Varshney R.K."/>
            <person name="Ding H."/>
            <person name="Gao S."/>
            <person name="Zong X."/>
        </authorList>
    </citation>
    <scope>NUCLEOTIDE SEQUENCE [LARGE SCALE GENOMIC DNA]</scope>
    <source>
        <strain evidence="18 19">cv. Zhongwan 6</strain>
    </source>
</reference>
<feature type="active site" description="Charge relay system" evidence="11 12">
    <location>
        <position position="581"/>
    </location>
</feature>
<organism evidence="18 19">
    <name type="scientific">Pisum sativum</name>
    <name type="common">Garden pea</name>
    <name type="synonym">Lathyrus oleraceus</name>
    <dbReference type="NCBI Taxonomy" id="3888"/>
    <lineage>
        <taxon>Eukaryota</taxon>
        <taxon>Viridiplantae</taxon>
        <taxon>Streptophyta</taxon>
        <taxon>Embryophyta</taxon>
        <taxon>Tracheophyta</taxon>
        <taxon>Spermatophyta</taxon>
        <taxon>Magnoliopsida</taxon>
        <taxon>eudicotyledons</taxon>
        <taxon>Gunneridae</taxon>
        <taxon>Pentapetalae</taxon>
        <taxon>rosids</taxon>
        <taxon>fabids</taxon>
        <taxon>Fabales</taxon>
        <taxon>Fabaceae</taxon>
        <taxon>Papilionoideae</taxon>
        <taxon>50 kb inversion clade</taxon>
        <taxon>NPAAA clade</taxon>
        <taxon>Hologalegina</taxon>
        <taxon>IRL clade</taxon>
        <taxon>Fabeae</taxon>
        <taxon>Lathyrus</taxon>
    </lineage>
</organism>
<evidence type="ECO:0000256" key="1">
    <source>
        <dbReference type="ARBA" id="ARBA00002076"/>
    </source>
</evidence>
<evidence type="ECO:0000256" key="10">
    <source>
        <dbReference type="ARBA" id="ARBA00023180"/>
    </source>
</evidence>
<dbReference type="PROSITE" id="PS00138">
    <property type="entry name" value="SUBTILASE_SER"/>
    <property type="match status" value="1"/>
</dbReference>
<dbReference type="Gene3D" id="3.40.50.200">
    <property type="entry name" value="Peptidase S8/S53 domain"/>
    <property type="match status" value="1"/>
</dbReference>
<protein>
    <submittedName>
        <fullName evidence="18">Uncharacterized protein</fullName>
    </submittedName>
</protein>
<dbReference type="InterPro" id="IPR036852">
    <property type="entry name" value="Peptidase_S8/S53_dom_sf"/>
</dbReference>
<keyword evidence="6 12" id="KW-0645">Protease</keyword>
<dbReference type="PANTHER" id="PTHR10795">
    <property type="entry name" value="PROPROTEIN CONVERTASE SUBTILISIN/KEXIN"/>
    <property type="match status" value="1"/>
</dbReference>
<keyword evidence="5" id="KW-0964">Secreted</keyword>
<dbReference type="InterPro" id="IPR010259">
    <property type="entry name" value="S8pro/Inhibitor_I9"/>
</dbReference>
<dbReference type="EMBL" id="JAMSHJ010000003">
    <property type="protein sequence ID" value="KAI5426294.1"/>
    <property type="molecule type" value="Genomic_DNA"/>
</dbReference>
<dbReference type="GO" id="GO:0042127">
    <property type="term" value="P:regulation of cell population proliferation"/>
    <property type="evidence" value="ECO:0007669"/>
    <property type="project" value="EnsemblPlants"/>
</dbReference>
<keyword evidence="4" id="KW-0052">Apoplast</keyword>
<keyword evidence="7" id="KW-0732">Signal</keyword>
<dbReference type="InterPro" id="IPR045051">
    <property type="entry name" value="SBT"/>
</dbReference>
<feature type="active site" description="Charge relay system" evidence="11 12">
    <location>
        <position position="179"/>
    </location>
</feature>
<evidence type="ECO:0000256" key="9">
    <source>
        <dbReference type="ARBA" id="ARBA00022825"/>
    </source>
</evidence>
<dbReference type="GO" id="GO:0010103">
    <property type="term" value="P:stomatal complex morphogenesis"/>
    <property type="evidence" value="ECO:0007669"/>
    <property type="project" value="EnsemblPlants"/>
</dbReference>
<evidence type="ECO:0000256" key="5">
    <source>
        <dbReference type="ARBA" id="ARBA00022525"/>
    </source>
</evidence>
<dbReference type="Gramene" id="Psat03G0191400-T1">
    <property type="protein sequence ID" value="KAI5426294.1"/>
    <property type="gene ID" value="KIW84_031914"/>
</dbReference>
<feature type="domain" description="Peptidase S8/S53" evidence="14">
    <location>
        <begin position="170"/>
        <end position="637"/>
    </location>
</feature>
<evidence type="ECO:0000256" key="4">
    <source>
        <dbReference type="ARBA" id="ARBA00022523"/>
    </source>
</evidence>
<dbReference type="InterPro" id="IPR015500">
    <property type="entry name" value="Peptidase_S8_subtilisin-rel"/>
</dbReference>
<dbReference type="FunFam" id="3.50.30.30:FF:000005">
    <property type="entry name" value="subtilisin-like protease SBT1.5"/>
    <property type="match status" value="1"/>
</dbReference>
<dbReference type="CDD" id="cd02120">
    <property type="entry name" value="PA_subtilisin_like"/>
    <property type="match status" value="1"/>
</dbReference>
<keyword evidence="8 12" id="KW-0378">Hydrolase</keyword>
<keyword evidence="13" id="KW-0812">Transmembrane</keyword>
<dbReference type="GO" id="GO:0009609">
    <property type="term" value="P:response to symbiotic bacterium"/>
    <property type="evidence" value="ECO:0007669"/>
    <property type="project" value="UniProtKB-ARBA"/>
</dbReference>
<dbReference type="InterPro" id="IPR000209">
    <property type="entry name" value="Peptidase_S8/S53_dom"/>
</dbReference>
<dbReference type="GO" id="GO:0006508">
    <property type="term" value="P:proteolysis"/>
    <property type="evidence" value="ECO:0007669"/>
    <property type="project" value="UniProtKB-KW"/>
</dbReference>
<evidence type="ECO:0000256" key="13">
    <source>
        <dbReference type="SAM" id="Phobius"/>
    </source>
</evidence>
<keyword evidence="13" id="KW-1133">Transmembrane helix</keyword>
<dbReference type="InterPro" id="IPR023828">
    <property type="entry name" value="Peptidase_S8_Ser-AS"/>
</dbReference>
<evidence type="ECO:0000256" key="11">
    <source>
        <dbReference type="PIRSR" id="PIRSR615500-1"/>
    </source>
</evidence>
<evidence type="ECO:0000313" key="18">
    <source>
        <dbReference type="EMBL" id="KAI5426294.1"/>
    </source>
</evidence>
<evidence type="ECO:0000256" key="3">
    <source>
        <dbReference type="ARBA" id="ARBA00011073"/>
    </source>
</evidence>
<evidence type="ECO:0000313" key="19">
    <source>
        <dbReference type="Proteomes" id="UP001058974"/>
    </source>
</evidence>
<gene>
    <name evidence="18" type="ORF">KIW84_031914</name>
</gene>
<evidence type="ECO:0000256" key="7">
    <source>
        <dbReference type="ARBA" id="ARBA00022729"/>
    </source>
</evidence>
<dbReference type="Pfam" id="PF00082">
    <property type="entry name" value="Peptidase_S8"/>
    <property type="match status" value="1"/>
</dbReference>
<dbReference type="Pfam" id="PF05922">
    <property type="entry name" value="Inhibitor_I9"/>
    <property type="match status" value="1"/>
</dbReference>
<dbReference type="FunFam" id="3.30.70.80:FF:000003">
    <property type="entry name" value="Subtilisin-like protease SBT1.9"/>
    <property type="match status" value="1"/>
</dbReference>
<accession>A0A9D5B1J3</accession>
<comment type="subcellular location">
    <subcellularLocation>
        <location evidence="2">Secreted</location>
        <location evidence="2">Extracellular space</location>
        <location evidence="2">Apoplast</location>
    </subcellularLocation>
</comment>
<evidence type="ECO:0000256" key="12">
    <source>
        <dbReference type="PROSITE-ProRule" id="PRU01240"/>
    </source>
</evidence>
<dbReference type="Pfam" id="PF02225">
    <property type="entry name" value="PA"/>
    <property type="match status" value="1"/>
</dbReference>